<keyword evidence="10" id="KW-1185">Reference proteome</keyword>
<evidence type="ECO:0000256" key="5">
    <source>
        <dbReference type="ARBA" id="ARBA00023136"/>
    </source>
</evidence>
<keyword evidence="5 7" id="KW-0472">Membrane</keyword>
<name>A0A9P8PAA1_9ASCO</name>
<protein>
    <recommendedName>
        <fullName evidence="8">Cation efflux protein transmembrane domain-containing protein</fullName>
    </recommendedName>
</protein>
<comment type="caution">
    <text evidence="9">The sequence shown here is derived from an EMBL/GenBank/DDBJ whole genome shotgun (WGS) entry which is preliminary data.</text>
</comment>
<dbReference type="Proteomes" id="UP000769157">
    <property type="component" value="Unassembled WGS sequence"/>
</dbReference>
<dbReference type="Pfam" id="PF01545">
    <property type="entry name" value="Cation_efflux"/>
    <property type="match status" value="1"/>
</dbReference>
<feature type="transmembrane region" description="Helical" evidence="7">
    <location>
        <begin position="234"/>
        <end position="254"/>
    </location>
</feature>
<dbReference type="GO" id="GO:0030003">
    <property type="term" value="P:intracellular monoatomic cation homeostasis"/>
    <property type="evidence" value="ECO:0007669"/>
    <property type="project" value="UniProtKB-ARBA"/>
</dbReference>
<evidence type="ECO:0000313" key="9">
    <source>
        <dbReference type="EMBL" id="KAH3668085.1"/>
    </source>
</evidence>
<accession>A0A9P8PAA1</accession>
<evidence type="ECO:0000256" key="7">
    <source>
        <dbReference type="SAM" id="Phobius"/>
    </source>
</evidence>
<gene>
    <name evidence="9" type="ORF">OGAPHI_001839</name>
</gene>
<evidence type="ECO:0000256" key="4">
    <source>
        <dbReference type="ARBA" id="ARBA00022989"/>
    </source>
</evidence>
<evidence type="ECO:0000256" key="2">
    <source>
        <dbReference type="ARBA" id="ARBA00022448"/>
    </source>
</evidence>
<dbReference type="InterPro" id="IPR050291">
    <property type="entry name" value="CDF_Transporter"/>
</dbReference>
<evidence type="ECO:0000256" key="1">
    <source>
        <dbReference type="ARBA" id="ARBA00004141"/>
    </source>
</evidence>
<reference evidence="9" key="1">
    <citation type="journal article" date="2021" name="Open Biol.">
        <title>Shared evolutionary footprints suggest mitochondrial oxidative damage underlies multiple complex I losses in fungi.</title>
        <authorList>
            <person name="Schikora-Tamarit M.A."/>
            <person name="Marcet-Houben M."/>
            <person name="Nosek J."/>
            <person name="Gabaldon T."/>
        </authorList>
    </citation>
    <scope>NUCLEOTIDE SEQUENCE</scope>
    <source>
        <strain evidence="9">CBS6075</strain>
    </source>
</reference>
<dbReference type="RefSeq" id="XP_046062499.1">
    <property type="nucleotide sequence ID" value="XM_046202644.1"/>
</dbReference>
<feature type="domain" description="Cation efflux protein transmembrane" evidence="8">
    <location>
        <begin position="209"/>
        <end position="398"/>
    </location>
</feature>
<feature type="transmembrane region" description="Helical" evidence="7">
    <location>
        <begin position="210"/>
        <end position="228"/>
    </location>
</feature>
<dbReference type="GeneID" id="70233806"/>
<dbReference type="InterPro" id="IPR058533">
    <property type="entry name" value="Cation_efflux_TM"/>
</dbReference>
<dbReference type="PANTHER" id="PTHR43840">
    <property type="entry name" value="MITOCHONDRIAL METAL TRANSPORTER 1-RELATED"/>
    <property type="match status" value="1"/>
</dbReference>
<dbReference type="EMBL" id="JAEUBE010000158">
    <property type="protein sequence ID" value="KAH3668085.1"/>
    <property type="molecule type" value="Genomic_DNA"/>
</dbReference>
<reference evidence="9" key="2">
    <citation type="submission" date="2021-01" db="EMBL/GenBank/DDBJ databases">
        <authorList>
            <person name="Schikora-Tamarit M.A."/>
        </authorList>
    </citation>
    <scope>NUCLEOTIDE SEQUENCE</scope>
    <source>
        <strain evidence="9">CBS6075</strain>
    </source>
</reference>
<dbReference type="SUPFAM" id="SSF161111">
    <property type="entry name" value="Cation efflux protein transmembrane domain-like"/>
    <property type="match status" value="1"/>
</dbReference>
<dbReference type="OrthoDB" id="78296at2759"/>
<dbReference type="GO" id="GO:0008324">
    <property type="term" value="F:monoatomic cation transmembrane transporter activity"/>
    <property type="evidence" value="ECO:0007669"/>
    <property type="project" value="InterPro"/>
</dbReference>
<dbReference type="GO" id="GO:0016020">
    <property type="term" value="C:membrane"/>
    <property type="evidence" value="ECO:0007669"/>
    <property type="project" value="UniProtKB-SubCell"/>
</dbReference>
<keyword evidence="4 7" id="KW-1133">Transmembrane helix</keyword>
<dbReference type="Gene3D" id="1.20.1510.10">
    <property type="entry name" value="Cation efflux protein transmembrane domain"/>
    <property type="match status" value="1"/>
</dbReference>
<keyword evidence="3 7" id="KW-0812">Transmembrane</keyword>
<dbReference type="NCBIfam" id="TIGR01297">
    <property type="entry name" value="CDF"/>
    <property type="match status" value="1"/>
</dbReference>
<evidence type="ECO:0000256" key="6">
    <source>
        <dbReference type="SAM" id="MobiDB-lite"/>
    </source>
</evidence>
<dbReference type="InterPro" id="IPR027469">
    <property type="entry name" value="Cation_efflux_TMD_sf"/>
</dbReference>
<dbReference type="AlphaFoldDB" id="A0A9P8PAA1"/>
<evidence type="ECO:0000313" key="10">
    <source>
        <dbReference type="Proteomes" id="UP000769157"/>
    </source>
</evidence>
<dbReference type="InterPro" id="IPR036837">
    <property type="entry name" value="Cation_efflux_CTD_sf"/>
</dbReference>
<dbReference type="SUPFAM" id="SSF160240">
    <property type="entry name" value="Cation efflux protein cytoplasmic domain-like"/>
    <property type="match status" value="1"/>
</dbReference>
<dbReference type="InterPro" id="IPR002524">
    <property type="entry name" value="Cation_efflux"/>
</dbReference>
<dbReference type="PANTHER" id="PTHR43840:SF4">
    <property type="entry name" value="CDF DIVALENT METAL CATION TRANSPORTER (EUROFUNG)"/>
    <property type="match status" value="1"/>
</dbReference>
<feature type="region of interest" description="Disordered" evidence="6">
    <location>
        <begin position="1"/>
        <end position="47"/>
    </location>
</feature>
<keyword evidence="2" id="KW-0813">Transport</keyword>
<feature type="transmembrane region" description="Helical" evidence="7">
    <location>
        <begin position="376"/>
        <end position="395"/>
    </location>
</feature>
<sequence length="491" mass="55444">MSEQDPILSYQPDYTSLQEPDEIPFPSTRDSAVSLPSPGGGFRTPLTPYGKRAKSFSGFQDGMGQPLVASSVTNPASHDRRVSALLNLDQLYKRMETVRNMRSVNLIGKSPQLFAWSTCYYTDRQLKSIKNRKLVSFYRAQNEYIERYTAVDNLLDSGIHISMLEHYNTSNLDEEDEYARAPADIDLEGGKILGYNIENDGAIVDFAIKVNFAINVVLLLAKVVVVYYTRSMSIIASLVDSALDFLSTMVIFFSNKYASSQSTRFPIGRKRLEPLGVLVLSVIIILSFLQVLEEAVNRLFSEDTEVVELSALSTEIMGFTIAAKVICFIWCIQIPNSSVQALAEDARTDVVFNVFSILFPFVGVLLRWWWFDSVGAVVLCFYVVVQWCLIALEHINNLTGANASQQDYQEILYLIVRFSENISGVKNFRTYHVGDLLNVEVDIIIQNATLTMRDCHDLAESLQYTIETLPAVERAFVHIDYRVRNYKGHLN</sequence>
<feature type="transmembrane region" description="Helical" evidence="7">
    <location>
        <begin position="312"/>
        <end position="330"/>
    </location>
</feature>
<dbReference type="GO" id="GO:0098771">
    <property type="term" value="P:inorganic ion homeostasis"/>
    <property type="evidence" value="ECO:0007669"/>
    <property type="project" value="UniProtKB-ARBA"/>
</dbReference>
<feature type="transmembrane region" description="Helical" evidence="7">
    <location>
        <begin position="275"/>
        <end position="292"/>
    </location>
</feature>
<proteinExistence type="predicted"/>
<evidence type="ECO:0000259" key="8">
    <source>
        <dbReference type="Pfam" id="PF01545"/>
    </source>
</evidence>
<organism evidence="9 10">
    <name type="scientific">Ogataea philodendri</name>
    <dbReference type="NCBI Taxonomy" id="1378263"/>
    <lineage>
        <taxon>Eukaryota</taxon>
        <taxon>Fungi</taxon>
        <taxon>Dikarya</taxon>
        <taxon>Ascomycota</taxon>
        <taxon>Saccharomycotina</taxon>
        <taxon>Pichiomycetes</taxon>
        <taxon>Pichiales</taxon>
        <taxon>Pichiaceae</taxon>
        <taxon>Ogataea</taxon>
    </lineage>
</organism>
<dbReference type="FunFam" id="1.20.1510.10:FF:000005">
    <property type="entry name" value="Putative Cation diffusion facilitator 1"/>
    <property type="match status" value="1"/>
</dbReference>
<evidence type="ECO:0000256" key="3">
    <source>
        <dbReference type="ARBA" id="ARBA00022692"/>
    </source>
</evidence>
<comment type="subcellular location">
    <subcellularLocation>
        <location evidence="1">Membrane</location>
        <topology evidence="1">Multi-pass membrane protein</topology>
    </subcellularLocation>
</comment>
<dbReference type="Gene3D" id="3.30.70.1350">
    <property type="entry name" value="Cation efflux protein, cytoplasmic domain"/>
    <property type="match status" value="1"/>
</dbReference>
<feature type="transmembrane region" description="Helical" evidence="7">
    <location>
        <begin position="350"/>
        <end position="370"/>
    </location>
</feature>